<evidence type="ECO:0000313" key="1">
    <source>
        <dbReference type="EMBL" id="AFH19820.1"/>
    </source>
</evidence>
<gene>
    <name evidence="1" type="ORF">7-7-1_000122</name>
</gene>
<proteinExistence type="predicted"/>
<protein>
    <submittedName>
        <fullName evidence="1">Structural protein</fullName>
    </submittedName>
</protein>
<dbReference type="GeneID" id="14012074"/>
<dbReference type="EMBL" id="JQ312117">
    <property type="protein sequence ID" value="AFH19820.1"/>
    <property type="molecule type" value="Genomic_DNA"/>
</dbReference>
<name>J7F8Z7_9CAUD</name>
<keyword evidence="2" id="KW-1185">Reference proteome</keyword>
<accession>J7F8Z7</accession>
<organism evidence="1 2">
    <name type="scientific">Agrobacterium phage 7-7-1</name>
    <dbReference type="NCBI Taxonomy" id="1161931"/>
    <lineage>
        <taxon>Viruses</taxon>
        <taxon>Duplodnaviria</taxon>
        <taxon>Heunggongvirae</taxon>
        <taxon>Uroviricota</taxon>
        <taxon>Caudoviricetes</taxon>
        <taxon>Schmittlotzvirus</taxon>
        <taxon>Schmittlotzvirus sv771</taxon>
    </lineage>
</organism>
<reference evidence="1 2" key="1">
    <citation type="submission" date="2011-12" db="EMBL/GenBank/DDBJ databases">
        <title>The genome sequence of the flagella-specific Agrobacterium bacteriophage 7-7-1.</title>
        <authorList>
            <person name="Schmitt R."/>
            <person name="Van den Bossche A."/>
            <person name="Lavigne R."/>
            <person name="Kropinski A.M."/>
        </authorList>
    </citation>
    <scope>NUCLEOTIDE SEQUENCE [LARGE SCALE GENOMIC DNA]</scope>
</reference>
<dbReference type="RefSeq" id="YP_007006578.1">
    <property type="nucleotide sequence ID" value="NC_019519.1"/>
</dbReference>
<evidence type="ECO:0000313" key="2">
    <source>
        <dbReference type="Proteomes" id="UP000003754"/>
    </source>
</evidence>
<dbReference type="Proteomes" id="UP000003754">
    <property type="component" value="Segment"/>
</dbReference>
<sequence>MVSLDCRNTCAPAPASRLVQPPCFVCRDVFPLPVAPNPPGPVSAIIGTTPSTFSLKPDGTFITGTGISSSGSAVATDGSLELFLAPLVAHVTGSEMSPPYAVELQEGQELAIVFGATLKSGFGVRITDYYDVVFNIVSSEGTKQLKLVPGNTPSGYIWTDGEGYNIVDSNGDFHSVQNVTRPSFLGITDTGVLWQLVGYLKGTTQAELAIAIEVTVTHAN</sequence>
<dbReference type="KEGG" id="vg:14012074"/>